<gene>
    <name evidence="2" type="ORF">JVT61DRAFT_4796</name>
</gene>
<accession>A0A8I3A8N4</accession>
<keyword evidence="3" id="KW-1185">Reference proteome</keyword>
<reference evidence="2" key="1">
    <citation type="submission" date="2021-03" db="EMBL/GenBank/DDBJ databases">
        <title>Evolutionary innovations through gain and loss of genes in the ectomycorrhizal Boletales.</title>
        <authorList>
            <person name="Wu G."/>
            <person name="Miyauchi S."/>
            <person name="Morin E."/>
            <person name="Yang Z.-L."/>
            <person name="Xu J."/>
            <person name="Martin F.M."/>
        </authorList>
    </citation>
    <scope>NUCLEOTIDE SEQUENCE</scope>
    <source>
        <strain evidence="2">BR01</strain>
    </source>
</reference>
<name>A0A8I3A8N4_9AGAM</name>
<keyword evidence="1" id="KW-0472">Membrane</keyword>
<feature type="transmembrane region" description="Helical" evidence="1">
    <location>
        <begin position="20"/>
        <end position="38"/>
    </location>
</feature>
<organism evidence="2 3">
    <name type="scientific">Boletus reticuloceps</name>
    <dbReference type="NCBI Taxonomy" id="495285"/>
    <lineage>
        <taxon>Eukaryota</taxon>
        <taxon>Fungi</taxon>
        <taxon>Dikarya</taxon>
        <taxon>Basidiomycota</taxon>
        <taxon>Agaricomycotina</taxon>
        <taxon>Agaricomycetes</taxon>
        <taxon>Agaricomycetidae</taxon>
        <taxon>Boletales</taxon>
        <taxon>Boletineae</taxon>
        <taxon>Boletaceae</taxon>
        <taxon>Boletoideae</taxon>
        <taxon>Boletus</taxon>
    </lineage>
</organism>
<dbReference type="Proteomes" id="UP000683000">
    <property type="component" value="Unassembled WGS sequence"/>
</dbReference>
<dbReference type="OrthoDB" id="2691156at2759"/>
<evidence type="ECO:0000256" key="1">
    <source>
        <dbReference type="SAM" id="Phobius"/>
    </source>
</evidence>
<dbReference type="AlphaFoldDB" id="A0A8I3A8N4"/>
<evidence type="ECO:0000313" key="3">
    <source>
        <dbReference type="Proteomes" id="UP000683000"/>
    </source>
</evidence>
<evidence type="ECO:0000313" key="2">
    <source>
        <dbReference type="EMBL" id="KAG6374148.1"/>
    </source>
</evidence>
<keyword evidence="1" id="KW-0812">Transmembrane</keyword>
<proteinExistence type="predicted"/>
<protein>
    <submittedName>
        <fullName evidence="2">Uncharacterized protein</fullName>
    </submittedName>
</protein>
<keyword evidence="1" id="KW-1133">Transmembrane helix</keyword>
<comment type="caution">
    <text evidence="2">The sequence shown here is derived from an EMBL/GenBank/DDBJ whole genome shotgun (WGS) entry which is preliminary data.</text>
</comment>
<sequence length="112" mass="12199">MTQMRLACGNHFPSQPFTGSYAWFPIIAIPPIMPRLIISIRELYDRDLRGYCRGIDSGFGVFSQTGASDNPDVSAISFAEVNPRHEEGQVVASGEDLGAIRLEVLGDGPCQV</sequence>
<dbReference type="EMBL" id="JAGFBS010000019">
    <property type="protein sequence ID" value="KAG6374148.1"/>
    <property type="molecule type" value="Genomic_DNA"/>
</dbReference>